<dbReference type="EC" id="2.3.2.26" evidence="2"/>
<keyword evidence="4 5" id="KW-0833">Ubl conjugation pathway</keyword>
<proteinExistence type="predicted"/>
<dbReference type="GO" id="GO:0061630">
    <property type="term" value="F:ubiquitin protein ligase activity"/>
    <property type="evidence" value="ECO:0007669"/>
    <property type="project" value="UniProtKB-EC"/>
</dbReference>
<dbReference type="InterPro" id="IPR035983">
    <property type="entry name" value="Hect_E3_ubiquitin_ligase"/>
</dbReference>
<dbReference type="GO" id="GO:0006511">
    <property type="term" value="P:ubiquitin-dependent protein catabolic process"/>
    <property type="evidence" value="ECO:0007669"/>
    <property type="project" value="TreeGrafter"/>
</dbReference>
<dbReference type="EMBL" id="JACEEZ010025850">
    <property type="protein sequence ID" value="KAG0696846.1"/>
    <property type="molecule type" value="Genomic_DNA"/>
</dbReference>
<dbReference type="Proteomes" id="UP000770661">
    <property type="component" value="Unassembled WGS sequence"/>
</dbReference>
<name>A0A8J8WDZ8_CHIOP</name>
<dbReference type="GO" id="GO:0009966">
    <property type="term" value="P:regulation of signal transduction"/>
    <property type="evidence" value="ECO:0007669"/>
    <property type="project" value="UniProtKB-ARBA"/>
</dbReference>
<protein>
    <recommendedName>
        <fullName evidence="2">HECT-type E3 ubiquitin transferase</fullName>
        <ecNumber evidence="2">2.3.2.26</ecNumber>
    </recommendedName>
</protein>
<keyword evidence="7" id="KW-0436">Ligase</keyword>
<dbReference type="SMART" id="SM00119">
    <property type="entry name" value="HECTc"/>
    <property type="match status" value="1"/>
</dbReference>
<feature type="domain" description="HECT" evidence="6">
    <location>
        <begin position="77"/>
        <end position="214"/>
    </location>
</feature>
<dbReference type="PANTHER" id="PTHR45700:SF2">
    <property type="entry name" value="UBIQUITIN-PROTEIN LIGASE E3C"/>
    <property type="match status" value="1"/>
</dbReference>
<evidence type="ECO:0000313" key="7">
    <source>
        <dbReference type="EMBL" id="KAG0696846.1"/>
    </source>
</evidence>
<evidence type="ECO:0000259" key="6">
    <source>
        <dbReference type="PROSITE" id="PS50237"/>
    </source>
</evidence>
<dbReference type="InterPro" id="IPR044611">
    <property type="entry name" value="E3A/B/C-like"/>
</dbReference>
<keyword evidence="8" id="KW-1185">Reference proteome</keyword>
<evidence type="ECO:0000256" key="5">
    <source>
        <dbReference type="PROSITE-ProRule" id="PRU00104"/>
    </source>
</evidence>
<dbReference type="GO" id="GO:0016874">
    <property type="term" value="F:ligase activity"/>
    <property type="evidence" value="ECO:0007669"/>
    <property type="project" value="UniProtKB-KW"/>
</dbReference>
<evidence type="ECO:0000256" key="4">
    <source>
        <dbReference type="ARBA" id="ARBA00022786"/>
    </source>
</evidence>
<comment type="catalytic activity">
    <reaction evidence="1">
        <text>S-ubiquitinyl-[E2 ubiquitin-conjugating enzyme]-L-cysteine + [acceptor protein]-L-lysine = [E2 ubiquitin-conjugating enzyme]-L-cysteine + N(6)-ubiquitinyl-[acceptor protein]-L-lysine.</text>
        <dbReference type="EC" id="2.3.2.26"/>
    </reaction>
</comment>
<dbReference type="PROSITE" id="PS50237">
    <property type="entry name" value="HECT"/>
    <property type="match status" value="1"/>
</dbReference>
<comment type="caution">
    <text evidence="7">The sequence shown here is derived from an EMBL/GenBank/DDBJ whole genome shotgun (WGS) entry which is preliminary data.</text>
</comment>
<evidence type="ECO:0000313" key="8">
    <source>
        <dbReference type="Proteomes" id="UP000770661"/>
    </source>
</evidence>
<sequence length="214" mass="23960">MWSAVFYNMFDSVGCCVASWTGIRNGPIQPLLVAQKSWMVSTPQPGQVDSALTGKGGLGRVDVWGPCKQLSVVRVVDVVPLEWLQMFDWRELQMLISGASVPIDLEDLMDNIRYGGIYSTENATIQAFWQVLREFSETQKRQLLKFVTSCSRPPLLGFKELQPAFCIQPSGSEDRLPTASTCMNLLKLPEYKDEHTLRDKLLYAITSGSGFELS</sequence>
<gene>
    <name evidence="7" type="primary">UBE3C_1</name>
    <name evidence="7" type="ORF">GWK47_003059</name>
</gene>
<dbReference type="AlphaFoldDB" id="A0A8J8WDZ8"/>
<dbReference type="GO" id="GO:0000209">
    <property type="term" value="P:protein polyubiquitination"/>
    <property type="evidence" value="ECO:0007669"/>
    <property type="project" value="InterPro"/>
</dbReference>
<reference evidence="7" key="1">
    <citation type="submission" date="2020-07" db="EMBL/GenBank/DDBJ databases">
        <title>The High-quality genome of the commercially important snow crab, Chionoecetes opilio.</title>
        <authorList>
            <person name="Jeong J.-H."/>
            <person name="Ryu S."/>
        </authorList>
    </citation>
    <scope>NUCLEOTIDE SEQUENCE</scope>
    <source>
        <strain evidence="7">MADBK_172401_WGS</strain>
        <tissue evidence="7">Digestive gland</tissue>
    </source>
</reference>
<dbReference type="OrthoDB" id="8068875at2759"/>
<dbReference type="FunFam" id="3.30.2410.10:FF:000011">
    <property type="entry name" value="Putative Ubiquitin-protein ligase E3C"/>
    <property type="match status" value="1"/>
</dbReference>
<accession>A0A8J8WDZ8</accession>
<evidence type="ECO:0000256" key="1">
    <source>
        <dbReference type="ARBA" id="ARBA00000885"/>
    </source>
</evidence>
<dbReference type="Gene3D" id="3.30.2410.10">
    <property type="entry name" value="Hect, E3 ligase catalytic domain"/>
    <property type="match status" value="1"/>
</dbReference>
<feature type="active site" description="Glycyl thioester intermediate" evidence="5">
    <location>
        <position position="182"/>
    </location>
</feature>
<dbReference type="Pfam" id="PF00632">
    <property type="entry name" value="HECT"/>
    <property type="match status" value="1"/>
</dbReference>
<evidence type="ECO:0000256" key="3">
    <source>
        <dbReference type="ARBA" id="ARBA00022679"/>
    </source>
</evidence>
<dbReference type="PANTHER" id="PTHR45700">
    <property type="entry name" value="UBIQUITIN-PROTEIN LIGASE E3C"/>
    <property type="match status" value="1"/>
</dbReference>
<evidence type="ECO:0000256" key="2">
    <source>
        <dbReference type="ARBA" id="ARBA00012485"/>
    </source>
</evidence>
<keyword evidence="3" id="KW-0808">Transferase</keyword>
<dbReference type="SUPFAM" id="SSF56204">
    <property type="entry name" value="Hect, E3 ligase catalytic domain"/>
    <property type="match status" value="1"/>
</dbReference>
<organism evidence="7 8">
    <name type="scientific">Chionoecetes opilio</name>
    <name type="common">Atlantic snow crab</name>
    <name type="synonym">Cancer opilio</name>
    <dbReference type="NCBI Taxonomy" id="41210"/>
    <lineage>
        <taxon>Eukaryota</taxon>
        <taxon>Metazoa</taxon>
        <taxon>Ecdysozoa</taxon>
        <taxon>Arthropoda</taxon>
        <taxon>Crustacea</taxon>
        <taxon>Multicrustacea</taxon>
        <taxon>Malacostraca</taxon>
        <taxon>Eumalacostraca</taxon>
        <taxon>Eucarida</taxon>
        <taxon>Decapoda</taxon>
        <taxon>Pleocyemata</taxon>
        <taxon>Brachyura</taxon>
        <taxon>Eubrachyura</taxon>
        <taxon>Majoidea</taxon>
        <taxon>Majidae</taxon>
        <taxon>Chionoecetes</taxon>
    </lineage>
</organism>
<dbReference type="InterPro" id="IPR000569">
    <property type="entry name" value="HECT_dom"/>
</dbReference>